<evidence type="ECO:0000256" key="14">
    <source>
        <dbReference type="RuleBase" id="RU000461"/>
    </source>
</evidence>
<accession>A0ABR2ZL74</accession>
<dbReference type="Pfam" id="PF00067">
    <property type="entry name" value="p450"/>
    <property type="match status" value="1"/>
</dbReference>
<keyword evidence="15" id="KW-0732">Signal</keyword>
<dbReference type="PRINTS" id="PR00463">
    <property type="entry name" value="EP450I"/>
</dbReference>
<evidence type="ECO:0000256" key="15">
    <source>
        <dbReference type="SAM" id="SignalP"/>
    </source>
</evidence>
<protein>
    <recommendedName>
        <fullName evidence="18">Cytochrome P450</fullName>
    </recommendedName>
</protein>
<keyword evidence="5 14" id="KW-0349">Heme</keyword>
<feature type="signal peptide" evidence="15">
    <location>
        <begin position="1"/>
        <end position="19"/>
    </location>
</feature>
<dbReference type="PANTHER" id="PTHR46300:SF2">
    <property type="entry name" value="CYTOCHROME P450 MONOOXYGENASE ALNH-RELATED"/>
    <property type="match status" value="1"/>
</dbReference>
<keyword evidence="13" id="KW-0325">Glycoprotein</keyword>
<dbReference type="InterPro" id="IPR050364">
    <property type="entry name" value="Cytochrome_P450_fung"/>
</dbReference>
<keyword evidence="6" id="KW-0812">Transmembrane</keyword>
<evidence type="ECO:0000256" key="11">
    <source>
        <dbReference type="ARBA" id="ARBA00023033"/>
    </source>
</evidence>
<evidence type="ECO:0000256" key="1">
    <source>
        <dbReference type="ARBA" id="ARBA00001971"/>
    </source>
</evidence>
<keyword evidence="10 14" id="KW-0408">Iron</keyword>
<evidence type="ECO:0000256" key="10">
    <source>
        <dbReference type="ARBA" id="ARBA00023004"/>
    </source>
</evidence>
<evidence type="ECO:0000256" key="5">
    <source>
        <dbReference type="ARBA" id="ARBA00022617"/>
    </source>
</evidence>
<evidence type="ECO:0000256" key="6">
    <source>
        <dbReference type="ARBA" id="ARBA00022692"/>
    </source>
</evidence>
<comment type="caution">
    <text evidence="16">The sequence shown here is derived from an EMBL/GenBank/DDBJ whole genome shotgun (WGS) entry which is preliminary data.</text>
</comment>
<comment type="subcellular location">
    <subcellularLocation>
        <location evidence="2">Membrane</location>
        <topology evidence="2">Single-pass membrane protein</topology>
    </subcellularLocation>
</comment>
<proteinExistence type="inferred from homology"/>
<evidence type="ECO:0000256" key="12">
    <source>
        <dbReference type="ARBA" id="ARBA00023136"/>
    </source>
</evidence>
<dbReference type="InterPro" id="IPR036396">
    <property type="entry name" value="Cyt_P450_sf"/>
</dbReference>
<comment type="cofactor">
    <cofactor evidence="1">
        <name>heme</name>
        <dbReference type="ChEBI" id="CHEBI:30413"/>
    </cofactor>
</comment>
<name>A0ABR2ZL74_9AGAR</name>
<evidence type="ECO:0000256" key="8">
    <source>
        <dbReference type="ARBA" id="ARBA00022989"/>
    </source>
</evidence>
<organism evidence="16 17">
    <name type="scientific">Marasmius tenuissimus</name>
    <dbReference type="NCBI Taxonomy" id="585030"/>
    <lineage>
        <taxon>Eukaryota</taxon>
        <taxon>Fungi</taxon>
        <taxon>Dikarya</taxon>
        <taxon>Basidiomycota</taxon>
        <taxon>Agaricomycotina</taxon>
        <taxon>Agaricomycetes</taxon>
        <taxon>Agaricomycetidae</taxon>
        <taxon>Agaricales</taxon>
        <taxon>Marasmiineae</taxon>
        <taxon>Marasmiaceae</taxon>
        <taxon>Marasmius</taxon>
    </lineage>
</organism>
<keyword evidence="12" id="KW-0472">Membrane</keyword>
<dbReference type="PROSITE" id="PS00086">
    <property type="entry name" value="CYTOCHROME_P450"/>
    <property type="match status" value="1"/>
</dbReference>
<evidence type="ECO:0000256" key="3">
    <source>
        <dbReference type="ARBA" id="ARBA00005179"/>
    </source>
</evidence>
<keyword evidence="8" id="KW-1133">Transmembrane helix</keyword>
<evidence type="ECO:0000313" key="17">
    <source>
        <dbReference type="Proteomes" id="UP001437256"/>
    </source>
</evidence>
<feature type="chain" id="PRO_5046145334" description="Cytochrome P450" evidence="15">
    <location>
        <begin position="20"/>
        <end position="548"/>
    </location>
</feature>
<keyword evidence="11 14" id="KW-0503">Monooxygenase</keyword>
<keyword evidence="17" id="KW-1185">Reference proteome</keyword>
<dbReference type="CDD" id="cd11065">
    <property type="entry name" value="CYP64-like"/>
    <property type="match status" value="1"/>
</dbReference>
<evidence type="ECO:0000256" key="7">
    <source>
        <dbReference type="ARBA" id="ARBA00022723"/>
    </source>
</evidence>
<evidence type="ECO:0008006" key="18">
    <source>
        <dbReference type="Google" id="ProtNLM"/>
    </source>
</evidence>
<dbReference type="InterPro" id="IPR017972">
    <property type="entry name" value="Cyt_P450_CS"/>
</dbReference>
<dbReference type="PANTHER" id="PTHR46300">
    <property type="entry name" value="P450, PUTATIVE (EUROFUNG)-RELATED-RELATED"/>
    <property type="match status" value="1"/>
</dbReference>
<dbReference type="Proteomes" id="UP001437256">
    <property type="component" value="Unassembled WGS sequence"/>
</dbReference>
<dbReference type="InterPro" id="IPR002401">
    <property type="entry name" value="Cyt_P450_E_grp-I"/>
</dbReference>
<evidence type="ECO:0000256" key="9">
    <source>
        <dbReference type="ARBA" id="ARBA00023002"/>
    </source>
</evidence>
<comment type="similarity">
    <text evidence="4 14">Belongs to the cytochrome P450 family.</text>
</comment>
<keyword evidence="7 14" id="KW-0479">Metal-binding</keyword>
<gene>
    <name evidence="16" type="ORF">AAF712_011464</name>
</gene>
<comment type="pathway">
    <text evidence="3">Secondary metabolite biosynthesis.</text>
</comment>
<reference evidence="16 17" key="1">
    <citation type="submission" date="2024-05" db="EMBL/GenBank/DDBJ databases">
        <title>A draft genome resource for the thread blight pathogen Marasmius tenuissimus strain MS-2.</title>
        <authorList>
            <person name="Yulfo-Soto G.E."/>
            <person name="Baruah I.K."/>
            <person name="Amoako-Attah I."/>
            <person name="Bukari Y."/>
            <person name="Meinhardt L.W."/>
            <person name="Bailey B.A."/>
            <person name="Cohen S.P."/>
        </authorList>
    </citation>
    <scope>NUCLEOTIDE SEQUENCE [LARGE SCALE GENOMIC DNA]</scope>
    <source>
        <strain evidence="16 17">MS-2</strain>
    </source>
</reference>
<dbReference type="InterPro" id="IPR001128">
    <property type="entry name" value="Cyt_P450"/>
</dbReference>
<evidence type="ECO:0000256" key="13">
    <source>
        <dbReference type="ARBA" id="ARBA00023180"/>
    </source>
</evidence>
<sequence>MALAFPALVCLAIWVVTRLWRVGRRDANLPPGPPTKPLIGNIHIMPLKDPQIKFTEWARQYGDIYSLKAGPKTIVVLSGIDSVKEILDKRSATTADRPDSYMVQTITDGLHLAFGRYTEEWKKQRKAAHAILSSTAVVNHVPIQMAESIQLVYDLIQTPQKFWEHTGRYSNSVIMSILFGKRCPRFDSYESRSFYEINALWFDALDLGNAKQPPVDFYPALGPIVELIPEKWAPWKQLARKIREKQHGLYFRLIEECEDRMDKAERGVEGAVLNDSFVEEVLKKRKEFDMSRELVGALAGVLLEGGSESSAAYIRFLMQFLSVYPEAQKKAQEEIDRVIGEDRAPRMEDLEDLPYVRAVVNEVYRMRPPVPLSIPHATTADEEYKGYVLPTGTMIYQNLYGVFHDPNYFDEPEKFWPDRYILTEHGTKPGVDDNGFRSTLVFGSGRRICPGADLGHNNASLNTMNLLWAFNFSPAKDTNGNDISIDVNAYEVGIVPSPKFTCSITPRNKNIVEIVEREFAEATSVFERFEAGLAEEDREWVEERRKEL</sequence>
<dbReference type="SUPFAM" id="SSF48264">
    <property type="entry name" value="Cytochrome P450"/>
    <property type="match status" value="1"/>
</dbReference>
<dbReference type="Gene3D" id="1.10.630.10">
    <property type="entry name" value="Cytochrome P450"/>
    <property type="match status" value="1"/>
</dbReference>
<dbReference type="EMBL" id="JBBXMP010000126">
    <property type="protein sequence ID" value="KAL0061709.1"/>
    <property type="molecule type" value="Genomic_DNA"/>
</dbReference>
<evidence type="ECO:0000256" key="4">
    <source>
        <dbReference type="ARBA" id="ARBA00010617"/>
    </source>
</evidence>
<evidence type="ECO:0000256" key="2">
    <source>
        <dbReference type="ARBA" id="ARBA00004167"/>
    </source>
</evidence>
<evidence type="ECO:0000313" key="16">
    <source>
        <dbReference type="EMBL" id="KAL0061709.1"/>
    </source>
</evidence>
<keyword evidence="9 14" id="KW-0560">Oxidoreductase</keyword>